<dbReference type="CDD" id="cd07067">
    <property type="entry name" value="HP_PGM_like"/>
    <property type="match status" value="1"/>
</dbReference>
<organism evidence="4 5">
    <name type="scientific">Clostridium intestinale DSM 6191</name>
    <dbReference type="NCBI Taxonomy" id="1121320"/>
    <lineage>
        <taxon>Bacteria</taxon>
        <taxon>Bacillati</taxon>
        <taxon>Bacillota</taxon>
        <taxon>Clostridia</taxon>
        <taxon>Eubacteriales</taxon>
        <taxon>Clostridiaceae</taxon>
        <taxon>Clostridium</taxon>
    </lineage>
</organism>
<dbReference type="GO" id="GO:0045820">
    <property type="term" value="P:negative regulation of glycolytic process"/>
    <property type="evidence" value="ECO:0007669"/>
    <property type="project" value="TreeGrafter"/>
</dbReference>
<feature type="binding site" evidence="3">
    <location>
        <position position="57"/>
    </location>
    <ligand>
        <name>substrate</name>
    </ligand>
</feature>
<dbReference type="Proteomes" id="UP000184241">
    <property type="component" value="Unassembled WGS sequence"/>
</dbReference>
<sequence>MKIVLVRHGETEGNSKGLYEGKKEVSINDNGRNQSKKLGNLLKDYKFSKVYCSPQKRCKETLDIIIETLDFKPESIEYKEELKEIDFGLWEGLSYKEIEKVFPRQWEEFIKDYKDFYFPDGERFIDFYKRATKILDFLDDGSYLILTHGGVIRAVLSKLLGSGIEGFYSIKPKQGAYSEINYYKDFVEIEYINKD</sequence>
<dbReference type="AlphaFoldDB" id="A0A1M5ZIR2"/>
<dbReference type="Pfam" id="PF00300">
    <property type="entry name" value="His_Phos_1"/>
    <property type="match status" value="1"/>
</dbReference>
<dbReference type="GO" id="GO:0043456">
    <property type="term" value="P:regulation of pentose-phosphate shunt"/>
    <property type="evidence" value="ECO:0007669"/>
    <property type="project" value="TreeGrafter"/>
</dbReference>
<dbReference type="GO" id="GO:0005829">
    <property type="term" value="C:cytosol"/>
    <property type="evidence" value="ECO:0007669"/>
    <property type="project" value="TreeGrafter"/>
</dbReference>
<evidence type="ECO:0000313" key="4">
    <source>
        <dbReference type="EMBL" id="SHI24024.1"/>
    </source>
</evidence>
<evidence type="ECO:0000256" key="1">
    <source>
        <dbReference type="ARBA" id="ARBA00022801"/>
    </source>
</evidence>
<dbReference type="InterPro" id="IPR029033">
    <property type="entry name" value="His_PPase_superfam"/>
</dbReference>
<name>A0A1M5ZIR2_9CLOT</name>
<dbReference type="SMART" id="SM00855">
    <property type="entry name" value="PGAM"/>
    <property type="match status" value="1"/>
</dbReference>
<evidence type="ECO:0000313" key="5">
    <source>
        <dbReference type="Proteomes" id="UP000184241"/>
    </source>
</evidence>
<dbReference type="Gene3D" id="3.40.50.1240">
    <property type="entry name" value="Phosphoglycerate mutase-like"/>
    <property type="match status" value="1"/>
</dbReference>
<protein>
    <submittedName>
        <fullName evidence="4">Alpha-ribazole phosphatase</fullName>
    </submittedName>
</protein>
<dbReference type="PANTHER" id="PTHR46517">
    <property type="entry name" value="FRUCTOSE-2,6-BISPHOSPHATASE TIGAR"/>
    <property type="match status" value="1"/>
</dbReference>
<dbReference type="SUPFAM" id="SSF53254">
    <property type="entry name" value="Phosphoglycerate mutase-like"/>
    <property type="match status" value="1"/>
</dbReference>
<dbReference type="RefSeq" id="WP_073020637.1">
    <property type="nucleotide sequence ID" value="NZ_FQXU01000009.1"/>
</dbReference>
<dbReference type="PANTHER" id="PTHR46517:SF1">
    <property type="entry name" value="FRUCTOSE-2,6-BISPHOSPHATASE TIGAR"/>
    <property type="match status" value="1"/>
</dbReference>
<proteinExistence type="predicted"/>
<reference evidence="4 5" key="1">
    <citation type="submission" date="2016-11" db="EMBL/GenBank/DDBJ databases">
        <authorList>
            <person name="Jaros S."/>
            <person name="Januszkiewicz K."/>
            <person name="Wedrychowicz H."/>
        </authorList>
    </citation>
    <scope>NUCLEOTIDE SEQUENCE [LARGE SCALE GENOMIC DNA]</scope>
    <source>
        <strain evidence="4 5">DSM 6191</strain>
    </source>
</reference>
<dbReference type="InterPro" id="IPR001345">
    <property type="entry name" value="PG/BPGM_mutase_AS"/>
</dbReference>
<accession>A0A1M5ZIR2</accession>
<evidence type="ECO:0000256" key="3">
    <source>
        <dbReference type="PIRSR" id="PIRSR613078-2"/>
    </source>
</evidence>
<feature type="binding site" evidence="3">
    <location>
        <begin position="7"/>
        <end position="14"/>
    </location>
    <ligand>
        <name>substrate</name>
    </ligand>
</feature>
<dbReference type="PIRSF" id="PIRSF000709">
    <property type="entry name" value="6PFK_2-Ptase"/>
    <property type="match status" value="1"/>
</dbReference>
<keyword evidence="1" id="KW-0378">Hydrolase</keyword>
<feature type="active site" description="Tele-phosphohistidine intermediate" evidence="2">
    <location>
        <position position="8"/>
    </location>
</feature>
<evidence type="ECO:0000256" key="2">
    <source>
        <dbReference type="PIRSR" id="PIRSR613078-1"/>
    </source>
</evidence>
<dbReference type="PROSITE" id="PS00175">
    <property type="entry name" value="PG_MUTASE"/>
    <property type="match status" value="1"/>
</dbReference>
<dbReference type="GO" id="GO:0004331">
    <property type="term" value="F:fructose-2,6-bisphosphate 2-phosphatase activity"/>
    <property type="evidence" value="ECO:0007669"/>
    <property type="project" value="TreeGrafter"/>
</dbReference>
<dbReference type="InterPro" id="IPR013078">
    <property type="entry name" value="His_Pase_superF_clade-1"/>
</dbReference>
<gene>
    <name evidence="4" type="ORF">SAMN02745941_02974</name>
</gene>
<dbReference type="EMBL" id="FQXU01000009">
    <property type="protein sequence ID" value="SHI24024.1"/>
    <property type="molecule type" value="Genomic_DNA"/>
</dbReference>
<dbReference type="InterPro" id="IPR051695">
    <property type="entry name" value="Phosphoglycerate_Mutase"/>
</dbReference>
<feature type="active site" description="Proton donor/acceptor" evidence="2">
    <location>
        <position position="84"/>
    </location>
</feature>